<proteinExistence type="predicted"/>
<dbReference type="GO" id="GO:0007266">
    <property type="term" value="P:Rho protein signal transduction"/>
    <property type="evidence" value="ECO:0007669"/>
    <property type="project" value="TreeGrafter"/>
</dbReference>
<feature type="region of interest" description="Disordered" evidence="1">
    <location>
        <begin position="1215"/>
        <end position="1249"/>
    </location>
</feature>
<dbReference type="GO" id="GO:0030139">
    <property type="term" value="C:endocytic vesicle"/>
    <property type="evidence" value="ECO:0007669"/>
    <property type="project" value="TreeGrafter"/>
</dbReference>
<feature type="region of interest" description="Disordered" evidence="1">
    <location>
        <begin position="1155"/>
        <end position="1179"/>
    </location>
</feature>
<evidence type="ECO:0000313" key="3">
    <source>
        <dbReference type="EMBL" id="KAG5674943.1"/>
    </source>
</evidence>
<dbReference type="InterPro" id="IPR035899">
    <property type="entry name" value="DBL_dom_sf"/>
</dbReference>
<dbReference type="SMART" id="SM00325">
    <property type="entry name" value="RhoGEF"/>
    <property type="match status" value="1"/>
</dbReference>
<feature type="region of interest" description="Disordered" evidence="1">
    <location>
        <begin position="1"/>
        <end position="29"/>
    </location>
</feature>
<dbReference type="PROSITE" id="PS50010">
    <property type="entry name" value="DH_2"/>
    <property type="match status" value="1"/>
</dbReference>
<reference evidence="3" key="1">
    <citation type="submission" date="2021-03" db="EMBL/GenBank/DDBJ databases">
        <title>Chromosome level genome of the anhydrobiotic midge Polypedilum vanderplanki.</title>
        <authorList>
            <person name="Yoshida Y."/>
            <person name="Kikawada T."/>
            <person name="Gusev O."/>
        </authorList>
    </citation>
    <scope>NUCLEOTIDE SEQUENCE</scope>
    <source>
        <strain evidence="3">NIAS01</strain>
        <tissue evidence="3">Whole body or cell culture</tissue>
    </source>
</reference>
<dbReference type="InterPro" id="IPR000219">
    <property type="entry name" value="DH_dom"/>
</dbReference>
<dbReference type="InterPro" id="IPR040181">
    <property type="entry name" value="PKHG5/7"/>
</dbReference>
<feature type="region of interest" description="Disordered" evidence="1">
    <location>
        <begin position="54"/>
        <end position="157"/>
    </location>
</feature>
<dbReference type="SUPFAM" id="SSF50729">
    <property type="entry name" value="PH domain-like"/>
    <property type="match status" value="1"/>
</dbReference>
<dbReference type="SUPFAM" id="SSF48065">
    <property type="entry name" value="DBL homology domain (DH-domain)"/>
    <property type="match status" value="1"/>
</dbReference>
<evidence type="ECO:0000259" key="2">
    <source>
        <dbReference type="PROSITE" id="PS50010"/>
    </source>
</evidence>
<dbReference type="CDD" id="cd13244">
    <property type="entry name" value="PH_PLEKHG5_G6"/>
    <property type="match status" value="1"/>
</dbReference>
<feature type="compositionally biased region" description="Polar residues" evidence="1">
    <location>
        <begin position="1330"/>
        <end position="1344"/>
    </location>
</feature>
<dbReference type="CDD" id="cd00160">
    <property type="entry name" value="RhoGEF"/>
    <property type="match status" value="1"/>
</dbReference>
<evidence type="ECO:0000256" key="1">
    <source>
        <dbReference type="SAM" id="MobiDB-lite"/>
    </source>
</evidence>
<dbReference type="EMBL" id="JADBJN010000002">
    <property type="protein sequence ID" value="KAG5674943.1"/>
    <property type="molecule type" value="Genomic_DNA"/>
</dbReference>
<sequence length="1357" mass="152529">MSDKNLQQRNEKKHRKLVRSPEKLSPCDFDPFQNPLLLSASSNVFIATANNNVQQNSSPTKSQQQNLRSSPTKCCYNDQFPPQQQQQQQLWRNSYESSPQHQHHSNTTLPPSSSSPSIARKPSITIKYSKDDDLHHESSTPSSLARRQQISKSIDSNHPFIATSNSYTISNEMKDQMSNNFLINFPSLYNPNSSHYLSSSNNQQQNTIEKNLSPFNYNNDEFTSGINVYNNVTSTTSCDIYHQSLSSAHNSQSSLNLNLVNQQQFSQYTDGSMVVTGIPTVPVFNSNNPFLNDNFDAIPNDLEGKLNNFFNIDQDELLFMPEDEITTTTNTTTLSTAMMKENHREDSQEEAQLLKNKREKFSNASTMKICLVVSPPTNKVFHLKSKSLTHLDRIQPQINISSNDSNEKNINGDHENGMSTTTVNAQTTSQNAKFTTALNCLQNDLSNSNCIVSDATVSHHNSTITSNLTTINSTTHNDSPIKTSSSSTNIKKKSSSFLHRDYNRKPILARSQVSSSEYFSVCFDTENGFKDKDEIFIAATKGIALGDSLRQAMLQRSLSFSRISVIDYGMNNSNELGIPQYFGPLHLNTDISILAGHSLLVTEKENVQKKSGHYVLKKANSVGYRTTTRLFSSASTEESTGLETNDTTKVTKQTKQRLWSLQLFGLKNPQQNQLCELLNTFTKNGVPKSKSSYINTEYSEEALDALYDLPSSWHNFVNACDISETDTKIQSAIWELVTTEVDYIHAIQTVTDLFLSCLEGIQSENLLKDIDQNKLFSNIRDIVDANLKLWSLYLYPMVKHSLLTGHLMCIDYFQQGFTNFACIFEPYTKYCAEQVLCQNYCKELNRNNALFTSYLAWCESQKECNRLRLADILVRPMQRLTKYNLLLSAIRKHLTEETEAEIMDNMIHSVDEFVCSVNSHLTTRQENERLKGIMARIESYDVVDSNNEGLEKLIKQYSQMFDLCSPMKACIVNQGRYLFLEGDMKYKDNVTKMDVHCFLLTDMLLICKQTAKKGHGNLKVIRQPFMTDRLVIKLREKENALHCVYLNDFNMVIAAFILQCNEAKNWYDGITKARHIYIKLKQGTFVDAQGHSVKIPQQQHMLLNNYSITDSISIRKSPVGSSIVSSLNNSHSGSVELNESKTVSVDFDKTNSISSDEGSYNLHKAHSSASNRKLRQTSSNSLTVQAFNTHLNQSMPNLTSGPYHINSHNTLLVPGATKSHSAHSSHSGNLLSPSQRGISYPPPSPTRATLRRGFAFSSSINNKNPPLIKSRNVTSQHSFNLTQQQSTPAASATQLQQQQQQMLSMAAGTASSSTLQAQSSQIQVVYEPVEQSNTKSPVATTADASNRLETDTTRNET</sequence>
<dbReference type="GO" id="GO:0005085">
    <property type="term" value="F:guanyl-nucleotide exchange factor activity"/>
    <property type="evidence" value="ECO:0007669"/>
    <property type="project" value="InterPro"/>
</dbReference>
<dbReference type="Pfam" id="PF00621">
    <property type="entry name" value="RhoGEF"/>
    <property type="match status" value="1"/>
</dbReference>
<feature type="compositionally biased region" description="Basic and acidic residues" evidence="1">
    <location>
        <begin position="128"/>
        <end position="138"/>
    </location>
</feature>
<dbReference type="Gene3D" id="1.20.900.10">
    <property type="entry name" value="Dbl homology (DH) domain"/>
    <property type="match status" value="1"/>
</dbReference>
<dbReference type="PANTHER" id="PTHR13217:SF11">
    <property type="entry name" value="PLECKSTRIN HOMOLOGY DOMAIN-CONTAINING FAMILY G MEMBER 5"/>
    <property type="match status" value="1"/>
</dbReference>
<accession>A0A9J6BYL1</accession>
<evidence type="ECO:0000313" key="4">
    <source>
        <dbReference type="Proteomes" id="UP001107558"/>
    </source>
</evidence>
<dbReference type="PANTHER" id="PTHR13217">
    <property type="entry name" value="PLECKSTRIN HOMOLOGY DOMAIN-CONTAINING FAMILY G MEMBER 7"/>
    <property type="match status" value="1"/>
</dbReference>
<dbReference type="Gene3D" id="2.30.29.30">
    <property type="entry name" value="Pleckstrin-homology domain (PH domain)/Phosphotyrosine-binding domain (PTB)"/>
    <property type="match status" value="1"/>
</dbReference>
<dbReference type="GO" id="GO:0043542">
    <property type="term" value="P:endothelial cell migration"/>
    <property type="evidence" value="ECO:0007669"/>
    <property type="project" value="TreeGrafter"/>
</dbReference>
<feature type="compositionally biased region" description="Polar residues" evidence="1">
    <location>
        <begin position="139"/>
        <end position="157"/>
    </location>
</feature>
<gene>
    <name evidence="3" type="ORF">PVAND_004887</name>
</gene>
<dbReference type="GO" id="GO:0005886">
    <property type="term" value="C:plasma membrane"/>
    <property type="evidence" value="ECO:0007669"/>
    <property type="project" value="TreeGrafter"/>
</dbReference>
<dbReference type="Proteomes" id="UP001107558">
    <property type="component" value="Chromosome 2"/>
</dbReference>
<feature type="region of interest" description="Disordered" evidence="1">
    <location>
        <begin position="1277"/>
        <end position="1296"/>
    </location>
</feature>
<feature type="compositionally biased region" description="Basic and acidic residues" evidence="1">
    <location>
        <begin position="1346"/>
        <end position="1357"/>
    </location>
</feature>
<feature type="compositionally biased region" description="Polar residues" evidence="1">
    <location>
        <begin position="54"/>
        <end position="72"/>
    </location>
</feature>
<organism evidence="3 4">
    <name type="scientific">Polypedilum vanderplanki</name>
    <name type="common">Sleeping chironomid midge</name>
    <dbReference type="NCBI Taxonomy" id="319348"/>
    <lineage>
        <taxon>Eukaryota</taxon>
        <taxon>Metazoa</taxon>
        <taxon>Ecdysozoa</taxon>
        <taxon>Arthropoda</taxon>
        <taxon>Hexapoda</taxon>
        <taxon>Insecta</taxon>
        <taxon>Pterygota</taxon>
        <taxon>Neoptera</taxon>
        <taxon>Endopterygota</taxon>
        <taxon>Diptera</taxon>
        <taxon>Nematocera</taxon>
        <taxon>Chironomoidea</taxon>
        <taxon>Chironomidae</taxon>
        <taxon>Chironominae</taxon>
        <taxon>Polypedilum</taxon>
        <taxon>Polypedilum</taxon>
    </lineage>
</organism>
<dbReference type="GO" id="GO:0030424">
    <property type="term" value="C:axon"/>
    <property type="evidence" value="ECO:0007669"/>
    <property type="project" value="TreeGrafter"/>
</dbReference>
<name>A0A9J6BYL1_POLVA</name>
<protein>
    <recommendedName>
        <fullName evidence="2">DH domain-containing protein</fullName>
    </recommendedName>
</protein>
<feature type="compositionally biased region" description="Polar residues" evidence="1">
    <location>
        <begin position="90"/>
        <end position="109"/>
    </location>
</feature>
<comment type="caution">
    <text evidence="3">The sequence shown here is derived from an EMBL/GenBank/DDBJ whole genome shotgun (WGS) entry which is preliminary data.</text>
</comment>
<feature type="compositionally biased region" description="Polar residues" evidence="1">
    <location>
        <begin position="1228"/>
        <end position="1237"/>
    </location>
</feature>
<keyword evidence="4" id="KW-1185">Reference proteome</keyword>
<dbReference type="InterPro" id="IPR011993">
    <property type="entry name" value="PH-like_dom_sf"/>
</dbReference>
<feature type="compositionally biased region" description="Polar residues" evidence="1">
    <location>
        <begin position="1167"/>
        <end position="1179"/>
    </location>
</feature>
<feature type="domain" description="DH" evidence="2">
    <location>
        <begin position="728"/>
        <end position="920"/>
    </location>
</feature>
<feature type="region of interest" description="Disordered" evidence="1">
    <location>
        <begin position="1328"/>
        <end position="1357"/>
    </location>
</feature>
<feature type="compositionally biased region" description="Low complexity" evidence="1">
    <location>
        <begin position="1281"/>
        <end position="1296"/>
    </location>
</feature>
<dbReference type="OrthoDB" id="5585231at2759"/>